<comment type="caution">
    <text evidence="1">The sequence shown here is derived from an EMBL/GenBank/DDBJ whole genome shotgun (WGS) entry which is preliminary data.</text>
</comment>
<feature type="non-terminal residue" evidence="1">
    <location>
        <position position="202"/>
    </location>
</feature>
<sequence>MAGQIQGDPATATTTIARPLSSTANWLYENRCGFNAFITWACDGARAISSNFEIAAVVFGMKPTNVSILAPVVRSRGNDARIDTSVEVAYESIELVYHIAVNDITMENTADANAIAMLPEACASKCANARGLCEEGYIGLDGTLYDSEIKKTEDGVTWTQTAADPFAEGGDAGQPVIFPLYDGHRVVVPRISVSIWRPAEVA</sequence>
<name>X0Z8J5_9ZZZZ</name>
<reference evidence="1" key="1">
    <citation type="journal article" date="2014" name="Front. Microbiol.">
        <title>High frequency of phylogenetically diverse reductive dehalogenase-homologous genes in deep subseafloor sedimentary metagenomes.</title>
        <authorList>
            <person name="Kawai M."/>
            <person name="Futagami T."/>
            <person name="Toyoda A."/>
            <person name="Takaki Y."/>
            <person name="Nishi S."/>
            <person name="Hori S."/>
            <person name="Arai W."/>
            <person name="Tsubouchi T."/>
            <person name="Morono Y."/>
            <person name="Uchiyama I."/>
            <person name="Ito T."/>
            <person name="Fujiyama A."/>
            <person name="Inagaki F."/>
            <person name="Takami H."/>
        </authorList>
    </citation>
    <scope>NUCLEOTIDE SEQUENCE</scope>
    <source>
        <strain evidence="1">Expedition CK06-06</strain>
    </source>
</reference>
<protein>
    <submittedName>
        <fullName evidence="1">Uncharacterized protein</fullName>
    </submittedName>
</protein>
<proteinExistence type="predicted"/>
<dbReference type="AlphaFoldDB" id="X0Z8J5"/>
<gene>
    <name evidence="1" type="ORF">S01H4_12612</name>
</gene>
<dbReference type="EMBL" id="BART01005402">
    <property type="protein sequence ID" value="GAG65449.1"/>
    <property type="molecule type" value="Genomic_DNA"/>
</dbReference>
<accession>X0Z8J5</accession>
<evidence type="ECO:0000313" key="1">
    <source>
        <dbReference type="EMBL" id="GAG65449.1"/>
    </source>
</evidence>
<organism evidence="1">
    <name type="scientific">marine sediment metagenome</name>
    <dbReference type="NCBI Taxonomy" id="412755"/>
    <lineage>
        <taxon>unclassified sequences</taxon>
        <taxon>metagenomes</taxon>
        <taxon>ecological metagenomes</taxon>
    </lineage>
</organism>